<dbReference type="AlphaFoldDB" id="A0AA38IEK1"/>
<organism evidence="1 2">
    <name type="scientific">Zophobas morio</name>
    <dbReference type="NCBI Taxonomy" id="2755281"/>
    <lineage>
        <taxon>Eukaryota</taxon>
        <taxon>Metazoa</taxon>
        <taxon>Ecdysozoa</taxon>
        <taxon>Arthropoda</taxon>
        <taxon>Hexapoda</taxon>
        <taxon>Insecta</taxon>
        <taxon>Pterygota</taxon>
        <taxon>Neoptera</taxon>
        <taxon>Endopterygota</taxon>
        <taxon>Coleoptera</taxon>
        <taxon>Polyphaga</taxon>
        <taxon>Cucujiformia</taxon>
        <taxon>Tenebrionidae</taxon>
        <taxon>Zophobas</taxon>
    </lineage>
</organism>
<proteinExistence type="predicted"/>
<protein>
    <submittedName>
        <fullName evidence="1">Uncharacterized protein</fullName>
    </submittedName>
</protein>
<keyword evidence="2" id="KW-1185">Reference proteome</keyword>
<evidence type="ECO:0000313" key="1">
    <source>
        <dbReference type="EMBL" id="KAJ3653598.1"/>
    </source>
</evidence>
<reference evidence="1" key="1">
    <citation type="journal article" date="2023" name="G3 (Bethesda)">
        <title>Whole genome assemblies of Zophobas morio and Tenebrio molitor.</title>
        <authorList>
            <person name="Kaur S."/>
            <person name="Stinson S.A."/>
            <person name="diCenzo G.C."/>
        </authorList>
    </citation>
    <scope>NUCLEOTIDE SEQUENCE</scope>
    <source>
        <strain evidence="1">QUZm001</strain>
    </source>
</reference>
<name>A0AA38IEK1_9CUCU</name>
<comment type="caution">
    <text evidence="1">The sequence shown here is derived from an EMBL/GenBank/DDBJ whole genome shotgun (WGS) entry which is preliminary data.</text>
</comment>
<dbReference type="Proteomes" id="UP001168821">
    <property type="component" value="Unassembled WGS sequence"/>
</dbReference>
<gene>
    <name evidence="1" type="ORF">Zmor_012840</name>
</gene>
<dbReference type="EMBL" id="JALNTZ010000004">
    <property type="protein sequence ID" value="KAJ3653598.1"/>
    <property type="molecule type" value="Genomic_DNA"/>
</dbReference>
<accession>A0AA38IEK1</accession>
<evidence type="ECO:0000313" key="2">
    <source>
        <dbReference type="Proteomes" id="UP001168821"/>
    </source>
</evidence>
<sequence>MGCKHLIWRLSGRQFAGARRASGPLWAWRCNLAVPGYHNSYVDFFCKLLTVNDLTSKVMVGACRWVLYLHGTPLGTSACNDNYQVGNQRCLG</sequence>